<evidence type="ECO:0000313" key="8">
    <source>
        <dbReference type="EMBL" id="CAD9475653.1"/>
    </source>
</evidence>
<comment type="subcellular location">
    <subcellularLocation>
        <location evidence="2">Plastid</location>
        <location evidence="2">Chloroplast</location>
    </subcellularLocation>
</comment>
<dbReference type="GO" id="GO:0016168">
    <property type="term" value="F:chlorophyll binding"/>
    <property type="evidence" value="ECO:0007669"/>
    <property type="project" value="UniProtKB-KW"/>
</dbReference>
<feature type="binding site" evidence="7">
    <location>
        <position position="243"/>
    </location>
    <ligand>
        <name>chlorophyll a</name>
        <dbReference type="ChEBI" id="CHEBI:58416"/>
        <label>1</label>
    </ligand>
</feature>
<keyword evidence="5" id="KW-0602">Photosynthesis</keyword>
<keyword evidence="6" id="KW-0934">Plastid</keyword>
<dbReference type="SUPFAM" id="SSF103511">
    <property type="entry name" value="Chlorophyll a-b binding protein"/>
    <property type="match status" value="1"/>
</dbReference>
<proteinExistence type="inferred from homology"/>
<reference evidence="8" key="1">
    <citation type="submission" date="2021-01" db="EMBL/GenBank/DDBJ databases">
        <authorList>
            <person name="Corre E."/>
            <person name="Pelletier E."/>
            <person name="Niang G."/>
            <person name="Scheremetjew M."/>
            <person name="Finn R."/>
            <person name="Kale V."/>
            <person name="Holt S."/>
            <person name="Cochrane G."/>
            <person name="Meng A."/>
            <person name="Brown T."/>
            <person name="Cohen L."/>
        </authorList>
    </citation>
    <scope>NUCLEOTIDE SEQUENCE</scope>
    <source>
        <strain evidence="8">CCMP1381</strain>
    </source>
</reference>
<keyword evidence="7" id="KW-0157">Chromophore</keyword>
<dbReference type="GO" id="GO:0009507">
    <property type="term" value="C:chloroplast"/>
    <property type="evidence" value="ECO:0007669"/>
    <property type="project" value="UniProtKB-SubCell"/>
</dbReference>
<dbReference type="AlphaFoldDB" id="A0A7S2MCL2"/>
<evidence type="ECO:0000256" key="1">
    <source>
        <dbReference type="ARBA" id="ARBA00004022"/>
    </source>
</evidence>
<evidence type="ECO:0000256" key="2">
    <source>
        <dbReference type="ARBA" id="ARBA00004229"/>
    </source>
</evidence>
<dbReference type="Gene3D" id="1.10.3460.10">
    <property type="entry name" value="Chlorophyll a/b binding protein domain"/>
    <property type="match status" value="1"/>
</dbReference>
<feature type="binding site" evidence="7">
    <location>
        <position position="143"/>
    </location>
    <ligand>
        <name>chlorophyll a</name>
        <dbReference type="ChEBI" id="CHEBI:58416"/>
        <label>1</label>
    </ligand>
</feature>
<feature type="binding site" description="axial binding residue" evidence="7">
    <location>
        <position position="215"/>
    </location>
    <ligand>
        <name>chlorophyll b</name>
        <dbReference type="ChEBI" id="CHEBI:61721"/>
        <label>1</label>
    </ligand>
    <ligandPart>
        <name>Mg</name>
        <dbReference type="ChEBI" id="CHEBI:25107"/>
    </ligandPart>
</feature>
<feature type="binding site" evidence="7">
    <location>
        <position position="246"/>
    </location>
    <ligand>
        <name>chlorophyll a</name>
        <dbReference type="ChEBI" id="CHEBI:58416"/>
        <label>1</label>
    </ligand>
</feature>
<feature type="binding site" description="axial binding residue" evidence="7">
    <location>
        <position position="148"/>
    </location>
    <ligand>
        <name>chlorophyll b</name>
        <dbReference type="ChEBI" id="CHEBI:61721"/>
        <label>1</label>
    </ligand>
    <ligandPart>
        <name>Mg</name>
        <dbReference type="ChEBI" id="CHEBI:25107"/>
    </ligandPart>
</feature>
<evidence type="ECO:0000256" key="7">
    <source>
        <dbReference type="PIRSR" id="PIRSR601344-1"/>
    </source>
</evidence>
<comment type="similarity">
    <text evidence="3">Belongs to the fucoxanthin chlorophyll protein family.</text>
</comment>
<accession>A0A7S2MCL2</accession>
<sequence length="284" mass="30379">MKDEAATAEEMSNRRLTSDLLTQSTGSNNWMDVFGFADELPAGTTNGNPLGYIASDFFEEQPQFSLQFEDSMGETVTVQKEQMLPQPYSVGTSQMKRSVAIPFLEFPAVLSEAPSHLNAGNAGFDPLGLATDEATLTAYRGAELRHARLAMLAVVGWPASELLHPWVARVTDLPSTVSLLGGTAPSVLNGGLGNISPVFWIAAVVSAVVIELTALEREILGHAPGDLGFDPLSLRSERMAEAELANGRVAMLAITGFVAQEFLSHQNGIPIPVVSATPEFFHPL</sequence>
<dbReference type="PANTHER" id="PTHR21649">
    <property type="entry name" value="CHLOROPHYLL A/B BINDING PROTEIN"/>
    <property type="match status" value="1"/>
</dbReference>
<protein>
    <submittedName>
        <fullName evidence="8">Uncharacterized protein</fullName>
    </submittedName>
</protein>
<organism evidence="8">
    <name type="scientific">Octactis speculum</name>
    <dbReference type="NCBI Taxonomy" id="3111310"/>
    <lineage>
        <taxon>Eukaryota</taxon>
        <taxon>Sar</taxon>
        <taxon>Stramenopiles</taxon>
        <taxon>Ochrophyta</taxon>
        <taxon>Dictyochophyceae</taxon>
        <taxon>Dictyochales</taxon>
        <taxon>Dictyochaceae</taxon>
        <taxon>Octactis</taxon>
    </lineage>
</organism>
<dbReference type="InterPro" id="IPR022796">
    <property type="entry name" value="Chloroa_b-bind"/>
</dbReference>
<feature type="binding site" evidence="7">
    <location>
        <position position="248"/>
    </location>
    <ligand>
        <name>chlorophyll a</name>
        <dbReference type="ChEBI" id="CHEBI:58416"/>
        <label>1</label>
    </ligand>
</feature>
<dbReference type="GO" id="GO:0016020">
    <property type="term" value="C:membrane"/>
    <property type="evidence" value="ECO:0007669"/>
    <property type="project" value="InterPro"/>
</dbReference>
<keyword evidence="4" id="KW-0150">Chloroplast</keyword>
<keyword evidence="7" id="KW-0148">Chlorophyll</keyword>
<evidence type="ECO:0000256" key="3">
    <source>
        <dbReference type="ARBA" id="ARBA00005933"/>
    </source>
</evidence>
<evidence type="ECO:0000256" key="5">
    <source>
        <dbReference type="ARBA" id="ARBA00022531"/>
    </source>
</evidence>
<evidence type="ECO:0000256" key="6">
    <source>
        <dbReference type="ARBA" id="ARBA00022640"/>
    </source>
</evidence>
<name>A0A7S2MCL2_9STRA</name>
<dbReference type="InterPro" id="IPR001344">
    <property type="entry name" value="Chloro_AB-bd_pln"/>
</dbReference>
<comment type="function">
    <text evidence="1">The light-harvesting complex (LHC) functions as a light receptor, it captures and delivers excitation energy to photosystems with which it is closely associated. Energy is transferred from the carotenoid and chlorophyll C (or B) to chlorophyll A and the photosynthetic reaction centers where it is used to synthesize ATP and reducing power.</text>
</comment>
<feature type="binding site" evidence="7">
    <location>
        <position position="146"/>
    </location>
    <ligand>
        <name>chlorophyll a</name>
        <dbReference type="ChEBI" id="CHEBI:58416"/>
        <label>1</label>
    </ligand>
</feature>
<dbReference type="Pfam" id="PF00504">
    <property type="entry name" value="Chloroa_b-bind"/>
    <property type="match status" value="1"/>
</dbReference>
<gene>
    <name evidence="8" type="ORF">DSPE1174_LOCUS28497</name>
</gene>
<feature type="binding site" description="axial binding residue" evidence="7">
    <location>
        <position position="211"/>
    </location>
    <ligand>
        <name>chlorophyll b</name>
        <dbReference type="ChEBI" id="CHEBI:61721"/>
        <label>1</label>
    </ligand>
    <ligandPart>
        <name>Mg</name>
        <dbReference type="ChEBI" id="CHEBI:25107"/>
    </ligandPart>
</feature>
<dbReference type="EMBL" id="HBGS01055084">
    <property type="protein sequence ID" value="CAD9475653.1"/>
    <property type="molecule type" value="Transcribed_RNA"/>
</dbReference>
<dbReference type="GO" id="GO:0009765">
    <property type="term" value="P:photosynthesis, light harvesting"/>
    <property type="evidence" value="ECO:0007669"/>
    <property type="project" value="InterPro"/>
</dbReference>
<feature type="binding site" evidence="7">
    <location>
        <position position="260"/>
    </location>
    <ligand>
        <name>chlorophyll a</name>
        <dbReference type="ChEBI" id="CHEBI:58416"/>
        <label>1</label>
    </ligand>
</feature>
<evidence type="ECO:0000256" key="4">
    <source>
        <dbReference type="ARBA" id="ARBA00022528"/>
    </source>
</evidence>